<evidence type="ECO:0000313" key="14">
    <source>
        <dbReference type="Proteomes" id="UP000027936"/>
    </source>
</evidence>
<feature type="domain" description="Methyl-accepting transducer" evidence="11">
    <location>
        <begin position="293"/>
        <end position="529"/>
    </location>
</feature>
<evidence type="ECO:0000256" key="1">
    <source>
        <dbReference type="ARBA" id="ARBA00004651"/>
    </source>
</evidence>
<evidence type="ECO:0000256" key="5">
    <source>
        <dbReference type="ARBA" id="ARBA00023136"/>
    </source>
</evidence>
<dbReference type="Pfam" id="PF00672">
    <property type="entry name" value="HAMP"/>
    <property type="match status" value="1"/>
</dbReference>
<dbReference type="Pfam" id="PF00015">
    <property type="entry name" value="MCPsignal"/>
    <property type="match status" value="1"/>
</dbReference>
<evidence type="ECO:0000313" key="13">
    <source>
        <dbReference type="EMBL" id="KEF39074.1"/>
    </source>
</evidence>
<dbReference type="InterPro" id="IPR004090">
    <property type="entry name" value="Chemotax_Me-accpt_rcpt"/>
</dbReference>
<keyword evidence="9" id="KW-0175">Coiled coil</keyword>
<accession>A0A072NN33</accession>
<dbReference type="PRINTS" id="PR00260">
    <property type="entry name" value="CHEMTRNSDUCR"/>
</dbReference>
<dbReference type="GO" id="GO:0005886">
    <property type="term" value="C:plasma membrane"/>
    <property type="evidence" value="ECO:0007669"/>
    <property type="project" value="UniProtKB-SubCell"/>
</dbReference>
<dbReference type="GO" id="GO:0004888">
    <property type="term" value="F:transmembrane signaling receptor activity"/>
    <property type="evidence" value="ECO:0007669"/>
    <property type="project" value="InterPro"/>
</dbReference>
<dbReference type="GO" id="GO:0006935">
    <property type="term" value="P:chemotaxis"/>
    <property type="evidence" value="ECO:0007669"/>
    <property type="project" value="InterPro"/>
</dbReference>
<dbReference type="Gene3D" id="3.30.450.20">
    <property type="entry name" value="PAS domain"/>
    <property type="match status" value="1"/>
</dbReference>
<evidence type="ECO:0000256" key="8">
    <source>
        <dbReference type="PROSITE-ProRule" id="PRU00284"/>
    </source>
</evidence>
<dbReference type="EMBL" id="JJRY01000004">
    <property type="protein sequence ID" value="KEF39074.1"/>
    <property type="molecule type" value="Genomic_DNA"/>
</dbReference>
<reference evidence="13 14" key="1">
    <citation type="submission" date="2014-04" db="EMBL/GenBank/DDBJ databases">
        <title>Draft genome sequence of Bacillus azotoformans MEV2011, a (co-) denitrifying strain unable to grow in the presence of oxygen.</title>
        <authorList>
            <person name="Nielsen M."/>
            <person name="Schreiber L."/>
            <person name="Finster K."/>
            <person name="Schramm A."/>
        </authorList>
    </citation>
    <scope>NUCLEOTIDE SEQUENCE [LARGE SCALE GENOMIC DNA]</scope>
    <source>
        <strain evidence="13 14">MEV2011</strain>
    </source>
</reference>
<dbReference type="CDD" id="cd11386">
    <property type="entry name" value="MCP_signal"/>
    <property type="match status" value="1"/>
</dbReference>
<dbReference type="PROSITE" id="PS50885">
    <property type="entry name" value="HAMP"/>
    <property type="match status" value="1"/>
</dbReference>
<dbReference type="OrthoDB" id="9810264at2"/>
<feature type="transmembrane region" description="Helical" evidence="10">
    <location>
        <begin position="197"/>
        <end position="220"/>
    </location>
</feature>
<dbReference type="Gene3D" id="1.10.287.950">
    <property type="entry name" value="Methyl-accepting chemotaxis protein"/>
    <property type="match status" value="1"/>
</dbReference>
<dbReference type="SMART" id="SM01049">
    <property type="entry name" value="Cache_2"/>
    <property type="match status" value="1"/>
</dbReference>
<dbReference type="GO" id="GO:0007165">
    <property type="term" value="P:signal transduction"/>
    <property type="evidence" value="ECO:0007669"/>
    <property type="project" value="UniProtKB-KW"/>
</dbReference>
<feature type="coiled-coil region" evidence="9">
    <location>
        <begin position="42"/>
        <end position="76"/>
    </location>
</feature>
<keyword evidence="2" id="KW-1003">Cell membrane</keyword>
<name>A0A072NN33_SCHAZ</name>
<protein>
    <submittedName>
        <fullName evidence="13">Methyl-accepting chemotaxis protein</fullName>
    </submittedName>
</protein>
<organism evidence="13 14">
    <name type="scientific">Schinkia azotoformans MEV2011</name>
    <dbReference type="NCBI Taxonomy" id="1348973"/>
    <lineage>
        <taxon>Bacteria</taxon>
        <taxon>Bacillati</taxon>
        <taxon>Bacillota</taxon>
        <taxon>Bacilli</taxon>
        <taxon>Bacillales</taxon>
        <taxon>Bacillaceae</taxon>
        <taxon>Calidifontibacillus/Schinkia group</taxon>
        <taxon>Schinkia</taxon>
    </lineage>
</organism>
<evidence type="ECO:0000256" key="2">
    <source>
        <dbReference type="ARBA" id="ARBA00022475"/>
    </source>
</evidence>
<dbReference type="Gene3D" id="6.10.340.10">
    <property type="match status" value="1"/>
</dbReference>
<dbReference type="FunFam" id="1.10.287.950:FF:000001">
    <property type="entry name" value="Methyl-accepting chemotaxis sensory transducer"/>
    <property type="match status" value="1"/>
</dbReference>
<comment type="similarity">
    <text evidence="7">Belongs to the methyl-accepting chemotaxis (MCP) protein family.</text>
</comment>
<dbReference type="RefSeq" id="WP_035194513.1">
    <property type="nucleotide sequence ID" value="NZ_JJRY01000004.1"/>
</dbReference>
<dbReference type="SMART" id="SM00304">
    <property type="entry name" value="HAMP"/>
    <property type="match status" value="2"/>
</dbReference>
<evidence type="ECO:0000256" key="9">
    <source>
        <dbReference type="SAM" id="Coils"/>
    </source>
</evidence>
<evidence type="ECO:0000259" key="12">
    <source>
        <dbReference type="PROSITE" id="PS50885"/>
    </source>
</evidence>
<sequence>MYKLTVRKKLITVTLLLLAIPSLVIGLIGFSTAKSNLEDQGKIGLKNNVNMALEMIKSLNEEIENGHLTLEEAQERFRVAILGEKQADGTRPINKNIDMGEYGYFVVYDEAGKNLAHPTKEGVNMIDVKDENGVLFVQEQISKGENGGGFTTYKFALPDNPNKIESKITYTAKAPEWGWYISAGTYMIDFNSGANKILSTLFISLGIALVLGAIIIYYFANSFSKPIIEIAKNAEKIAGKDLSIAILNVKNKDEIGELAKSFNYMVTSLRAMIQDIDEASQQVASTSEELMASSEQTSQATELITQSIQQIAVGSDSSLKGTSEANEVVSEISKGMDQIAQNIQEVSDTSLQTSQAAKTGNETIKDSIEQMSLVHQSTEEMSKVITSLGVKSQEISQVISLITNIAEQTNLLALNAAIEAARAGEHGKGFAVVADEVRKLAEQSGHATKDVSQLISEIQKEVDQTVRAMEMGQNRVKEGIVSVNNAGEAFKQITNHVDHVSAQIQDVSAAVEEINASTDQLVQVINEAQKIAEQQSSYSQNVAASAEEQNASMEEIAAASGMLADMAEKLQHTVSSFKL</sequence>
<comment type="caution">
    <text evidence="13">The sequence shown here is derived from an EMBL/GenBank/DDBJ whole genome shotgun (WGS) entry which is preliminary data.</text>
</comment>
<dbReference type="PANTHER" id="PTHR32089:SF112">
    <property type="entry name" value="LYSOZYME-LIKE PROTEIN-RELATED"/>
    <property type="match status" value="1"/>
</dbReference>
<feature type="coiled-coil region" evidence="9">
    <location>
        <begin position="269"/>
        <end position="296"/>
    </location>
</feature>
<proteinExistence type="inferred from homology"/>
<evidence type="ECO:0000259" key="11">
    <source>
        <dbReference type="PROSITE" id="PS50111"/>
    </source>
</evidence>
<dbReference type="PANTHER" id="PTHR32089">
    <property type="entry name" value="METHYL-ACCEPTING CHEMOTAXIS PROTEIN MCPB"/>
    <property type="match status" value="1"/>
</dbReference>
<keyword evidence="3 10" id="KW-0812">Transmembrane</keyword>
<dbReference type="CDD" id="cd06225">
    <property type="entry name" value="HAMP"/>
    <property type="match status" value="1"/>
</dbReference>
<evidence type="ECO:0000256" key="3">
    <source>
        <dbReference type="ARBA" id="ARBA00022692"/>
    </source>
</evidence>
<dbReference type="Pfam" id="PF17200">
    <property type="entry name" value="sCache_2"/>
    <property type="match status" value="1"/>
</dbReference>
<dbReference type="InterPro" id="IPR033480">
    <property type="entry name" value="sCache_2"/>
</dbReference>
<dbReference type="SUPFAM" id="SSF58104">
    <property type="entry name" value="Methyl-accepting chemotaxis protein (MCP) signaling domain"/>
    <property type="match status" value="1"/>
</dbReference>
<dbReference type="InterPro" id="IPR003660">
    <property type="entry name" value="HAMP_dom"/>
</dbReference>
<evidence type="ECO:0000256" key="7">
    <source>
        <dbReference type="ARBA" id="ARBA00029447"/>
    </source>
</evidence>
<dbReference type="InterPro" id="IPR004089">
    <property type="entry name" value="MCPsignal_dom"/>
</dbReference>
<dbReference type="SMART" id="SM00283">
    <property type="entry name" value="MA"/>
    <property type="match status" value="1"/>
</dbReference>
<comment type="subcellular location">
    <subcellularLocation>
        <location evidence="1">Cell membrane</location>
        <topology evidence="1">Multi-pass membrane protein</topology>
    </subcellularLocation>
</comment>
<evidence type="ECO:0000256" key="4">
    <source>
        <dbReference type="ARBA" id="ARBA00022989"/>
    </source>
</evidence>
<feature type="domain" description="HAMP" evidence="12">
    <location>
        <begin position="221"/>
        <end position="274"/>
    </location>
</feature>
<keyword evidence="4 10" id="KW-1133">Transmembrane helix</keyword>
<evidence type="ECO:0000256" key="6">
    <source>
        <dbReference type="ARBA" id="ARBA00023224"/>
    </source>
</evidence>
<keyword evidence="5 10" id="KW-0472">Membrane</keyword>
<gene>
    <name evidence="13" type="ORF">M670_01460</name>
</gene>
<keyword evidence="6 8" id="KW-0807">Transducer</keyword>
<dbReference type="PATRIC" id="fig|1348973.3.peg.1427"/>
<dbReference type="AlphaFoldDB" id="A0A072NN33"/>
<evidence type="ECO:0000256" key="10">
    <source>
        <dbReference type="SAM" id="Phobius"/>
    </source>
</evidence>
<dbReference type="Proteomes" id="UP000027936">
    <property type="component" value="Unassembled WGS sequence"/>
</dbReference>
<dbReference type="PROSITE" id="PS50111">
    <property type="entry name" value="CHEMOTAXIS_TRANSDUC_2"/>
    <property type="match status" value="1"/>
</dbReference>